<keyword evidence="2" id="KW-1185">Reference proteome</keyword>
<gene>
    <name evidence="1" type="ORF">AXI58_10340</name>
</gene>
<dbReference type="Proteomes" id="UP000075430">
    <property type="component" value="Unassembled WGS sequence"/>
</dbReference>
<evidence type="ECO:0000313" key="2">
    <source>
        <dbReference type="Proteomes" id="UP000075430"/>
    </source>
</evidence>
<dbReference type="STRING" id="1793963.AXI58_10340"/>
<dbReference type="AlphaFoldDB" id="A0A150FAX2"/>
<comment type="caution">
    <text evidence="1">The sequence shown here is derived from an EMBL/GenBank/DDBJ whole genome shotgun (WGS) entry which is preliminary data.</text>
</comment>
<reference evidence="2" key="1">
    <citation type="submission" date="2016-02" db="EMBL/GenBank/DDBJ databases">
        <authorList>
            <person name="Dunlap C."/>
        </authorList>
    </citation>
    <scope>NUCLEOTIDE SEQUENCE [LARGE SCALE GENOMIC DNA]</scope>
    <source>
        <strain evidence="2">NRRL B-41092</strain>
    </source>
</reference>
<proteinExistence type="predicted"/>
<evidence type="ECO:0000313" key="1">
    <source>
        <dbReference type="EMBL" id="KXZ22380.1"/>
    </source>
</evidence>
<name>A0A150FAX2_9BACI</name>
<protein>
    <submittedName>
        <fullName evidence="1">Uncharacterized protein</fullName>
    </submittedName>
</protein>
<accession>A0A150FAX2</accession>
<sequence>MRSPTEKQLGLIRNMEQYISARFTGNTIREASEFITNHMDEYQEEKEMADESKVLYDDVYYEESW</sequence>
<dbReference type="OrthoDB" id="9958224at2"/>
<dbReference type="RefSeq" id="WP_061520723.1">
    <property type="nucleotide sequence ID" value="NZ_JARLZY010000019.1"/>
</dbReference>
<organism evidence="1 2">
    <name type="scientific">Bacillus nakamurai</name>
    <dbReference type="NCBI Taxonomy" id="1793963"/>
    <lineage>
        <taxon>Bacteria</taxon>
        <taxon>Bacillati</taxon>
        <taxon>Bacillota</taxon>
        <taxon>Bacilli</taxon>
        <taxon>Bacillales</taxon>
        <taxon>Bacillaceae</taxon>
        <taxon>Bacillus</taxon>
    </lineage>
</organism>
<dbReference type="EMBL" id="LSBA01000005">
    <property type="protein sequence ID" value="KXZ22380.1"/>
    <property type="molecule type" value="Genomic_DNA"/>
</dbReference>